<dbReference type="AlphaFoldDB" id="A0A4U0TJ95"/>
<protein>
    <submittedName>
        <fullName evidence="2">Uncharacterized protein</fullName>
    </submittedName>
</protein>
<comment type="caution">
    <text evidence="2">The sequence shown here is derived from an EMBL/GenBank/DDBJ whole genome shotgun (WGS) entry which is preliminary data.</text>
</comment>
<feature type="compositionally biased region" description="Polar residues" evidence="1">
    <location>
        <begin position="143"/>
        <end position="165"/>
    </location>
</feature>
<organism evidence="2 3">
    <name type="scientific">Salinomyces thailandicus</name>
    <dbReference type="NCBI Taxonomy" id="706561"/>
    <lineage>
        <taxon>Eukaryota</taxon>
        <taxon>Fungi</taxon>
        <taxon>Dikarya</taxon>
        <taxon>Ascomycota</taxon>
        <taxon>Pezizomycotina</taxon>
        <taxon>Dothideomycetes</taxon>
        <taxon>Dothideomycetidae</taxon>
        <taxon>Mycosphaerellales</taxon>
        <taxon>Teratosphaeriaceae</taxon>
        <taxon>Salinomyces</taxon>
    </lineage>
</organism>
<dbReference type="Proteomes" id="UP000308549">
    <property type="component" value="Unassembled WGS sequence"/>
</dbReference>
<accession>A0A4U0TJ95</accession>
<reference evidence="2 3" key="1">
    <citation type="submission" date="2017-03" db="EMBL/GenBank/DDBJ databases">
        <title>Genomes of endolithic fungi from Antarctica.</title>
        <authorList>
            <person name="Coleine C."/>
            <person name="Masonjones S."/>
            <person name="Stajich J.E."/>
        </authorList>
    </citation>
    <scope>NUCLEOTIDE SEQUENCE [LARGE SCALE GENOMIC DNA]</scope>
    <source>
        <strain evidence="2 3">CCFEE 6315</strain>
    </source>
</reference>
<dbReference type="EMBL" id="NAJL01000096">
    <property type="protein sequence ID" value="TKA21864.1"/>
    <property type="molecule type" value="Genomic_DNA"/>
</dbReference>
<gene>
    <name evidence="2" type="ORF">B0A50_08736</name>
</gene>
<keyword evidence="3" id="KW-1185">Reference proteome</keyword>
<evidence type="ECO:0000256" key="1">
    <source>
        <dbReference type="SAM" id="MobiDB-lite"/>
    </source>
</evidence>
<evidence type="ECO:0000313" key="2">
    <source>
        <dbReference type="EMBL" id="TKA21864.1"/>
    </source>
</evidence>
<feature type="compositionally biased region" description="Basic residues" evidence="1">
    <location>
        <begin position="187"/>
        <end position="202"/>
    </location>
</feature>
<feature type="region of interest" description="Disordered" evidence="1">
    <location>
        <begin position="138"/>
        <end position="226"/>
    </location>
</feature>
<sequence>MNTTFRATSPFNGKLQFIPYVPRHPGQAQPPRRAEKTSAVQLTQINGQPRCARECGLSTSNGSGVGASRRSTFDMPQDLQDTTSRPSRSPALRDDRQGWGNILNTVGLAHPADLGSPTECATDVEQTVGCHTTLKTGHLAANEPTQSSDATAASGRGQATSSGNLLVSKEHGRCDSSSDDDSQPPTRKLRQRRRSLRSRHRSTSPPATEGPASPIGSSQGRAENSR</sequence>
<feature type="compositionally biased region" description="Polar residues" evidence="1">
    <location>
        <begin position="215"/>
        <end position="226"/>
    </location>
</feature>
<proteinExistence type="predicted"/>
<feature type="region of interest" description="Disordered" evidence="1">
    <location>
        <begin position="53"/>
        <end position="98"/>
    </location>
</feature>
<name>A0A4U0TJ95_9PEZI</name>
<evidence type="ECO:0000313" key="3">
    <source>
        <dbReference type="Proteomes" id="UP000308549"/>
    </source>
</evidence>